<evidence type="ECO:0000313" key="1">
    <source>
        <dbReference type="EMBL" id="KIM63984.1"/>
    </source>
</evidence>
<dbReference type="Proteomes" id="UP000053989">
    <property type="component" value="Unassembled WGS sequence"/>
</dbReference>
<gene>
    <name evidence="1" type="ORF">SCLCIDRAFT_1213798</name>
</gene>
<reference evidence="1 2" key="1">
    <citation type="submission" date="2014-04" db="EMBL/GenBank/DDBJ databases">
        <authorList>
            <consortium name="DOE Joint Genome Institute"/>
            <person name="Kuo A."/>
            <person name="Kohler A."/>
            <person name="Nagy L.G."/>
            <person name="Floudas D."/>
            <person name="Copeland A."/>
            <person name="Barry K.W."/>
            <person name="Cichocki N."/>
            <person name="Veneault-Fourrey C."/>
            <person name="LaButti K."/>
            <person name="Lindquist E.A."/>
            <person name="Lipzen A."/>
            <person name="Lundell T."/>
            <person name="Morin E."/>
            <person name="Murat C."/>
            <person name="Sun H."/>
            <person name="Tunlid A."/>
            <person name="Henrissat B."/>
            <person name="Grigoriev I.V."/>
            <person name="Hibbett D.S."/>
            <person name="Martin F."/>
            <person name="Nordberg H.P."/>
            <person name="Cantor M.N."/>
            <person name="Hua S.X."/>
        </authorList>
    </citation>
    <scope>NUCLEOTIDE SEQUENCE [LARGE SCALE GENOMIC DNA]</scope>
    <source>
        <strain evidence="1 2">Foug A</strain>
    </source>
</reference>
<reference evidence="2" key="2">
    <citation type="submission" date="2015-01" db="EMBL/GenBank/DDBJ databases">
        <title>Evolutionary Origins and Diversification of the Mycorrhizal Mutualists.</title>
        <authorList>
            <consortium name="DOE Joint Genome Institute"/>
            <consortium name="Mycorrhizal Genomics Consortium"/>
            <person name="Kohler A."/>
            <person name="Kuo A."/>
            <person name="Nagy L.G."/>
            <person name="Floudas D."/>
            <person name="Copeland A."/>
            <person name="Barry K.W."/>
            <person name="Cichocki N."/>
            <person name="Veneault-Fourrey C."/>
            <person name="LaButti K."/>
            <person name="Lindquist E.A."/>
            <person name="Lipzen A."/>
            <person name="Lundell T."/>
            <person name="Morin E."/>
            <person name="Murat C."/>
            <person name="Riley R."/>
            <person name="Ohm R."/>
            <person name="Sun H."/>
            <person name="Tunlid A."/>
            <person name="Henrissat B."/>
            <person name="Grigoriev I.V."/>
            <person name="Hibbett D.S."/>
            <person name="Martin F."/>
        </authorList>
    </citation>
    <scope>NUCLEOTIDE SEQUENCE [LARGE SCALE GENOMIC DNA]</scope>
    <source>
        <strain evidence="2">Foug A</strain>
    </source>
</reference>
<keyword evidence="2" id="KW-1185">Reference proteome</keyword>
<dbReference type="InParanoid" id="A0A0C3E6A9"/>
<proteinExistence type="predicted"/>
<evidence type="ECO:0000313" key="2">
    <source>
        <dbReference type="Proteomes" id="UP000053989"/>
    </source>
</evidence>
<dbReference type="EMBL" id="KN822031">
    <property type="protein sequence ID" value="KIM63984.1"/>
    <property type="molecule type" value="Genomic_DNA"/>
</dbReference>
<dbReference type="OrthoDB" id="435240at2759"/>
<dbReference type="HOGENOM" id="CLU_2723673_0_0_1"/>
<accession>A0A0C3E6A9</accession>
<dbReference type="AlphaFoldDB" id="A0A0C3E6A9"/>
<sequence length="72" mass="8306">MSMSRLLHCSFRLADARQLLLTRGRATFATTRPGRAQGYAEYNARDPLSFDSLLSEEETAIRWERFEVLGIR</sequence>
<protein>
    <submittedName>
        <fullName evidence="1">Uncharacterized protein</fullName>
    </submittedName>
</protein>
<name>A0A0C3E6A9_9AGAM</name>
<organism evidence="1 2">
    <name type="scientific">Scleroderma citrinum Foug A</name>
    <dbReference type="NCBI Taxonomy" id="1036808"/>
    <lineage>
        <taxon>Eukaryota</taxon>
        <taxon>Fungi</taxon>
        <taxon>Dikarya</taxon>
        <taxon>Basidiomycota</taxon>
        <taxon>Agaricomycotina</taxon>
        <taxon>Agaricomycetes</taxon>
        <taxon>Agaricomycetidae</taxon>
        <taxon>Boletales</taxon>
        <taxon>Sclerodermatineae</taxon>
        <taxon>Sclerodermataceae</taxon>
        <taxon>Scleroderma</taxon>
    </lineage>
</organism>